<dbReference type="PANTHER" id="PTHR12778:SF10">
    <property type="entry name" value="MAJOR FACILITATOR SUPERFAMILY DOMAIN-CONTAINING PROTEIN 3"/>
    <property type="match status" value="1"/>
</dbReference>
<keyword evidence="2" id="KW-0813">Transport</keyword>
<proteinExistence type="predicted"/>
<evidence type="ECO:0000256" key="5">
    <source>
        <dbReference type="ARBA" id="ARBA00023136"/>
    </source>
</evidence>
<evidence type="ECO:0000256" key="4">
    <source>
        <dbReference type="ARBA" id="ARBA00022989"/>
    </source>
</evidence>
<evidence type="ECO:0000256" key="2">
    <source>
        <dbReference type="ARBA" id="ARBA00022448"/>
    </source>
</evidence>
<dbReference type="PANTHER" id="PTHR12778">
    <property type="entry name" value="SOLUTE CARRIER FAMILY 33 ACETYL-COA TRANSPORTER -RELATED"/>
    <property type="match status" value="1"/>
</dbReference>
<feature type="transmembrane region" description="Helical" evidence="6">
    <location>
        <begin position="80"/>
        <end position="101"/>
    </location>
</feature>
<reference evidence="7" key="2">
    <citation type="journal article" date="2021" name="PeerJ">
        <title>Extensive microbial diversity within the chicken gut microbiome revealed by metagenomics and culture.</title>
        <authorList>
            <person name="Gilroy R."/>
            <person name="Ravi A."/>
            <person name="Getino M."/>
            <person name="Pursley I."/>
            <person name="Horton D.L."/>
            <person name="Alikhan N.F."/>
            <person name="Baker D."/>
            <person name="Gharbi K."/>
            <person name="Hall N."/>
            <person name="Watson M."/>
            <person name="Adriaenssens E.M."/>
            <person name="Foster-Nyarko E."/>
            <person name="Jarju S."/>
            <person name="Secka A."/>
            <person name="Antonio M."/>
            <person name="Oren A."/>
            <person name="Chaudhuri R.R."/>
            <person name="La Ragione R."/>
            <person name="Hildebrand F."/>
            <person name="Pallen M.J."/>
        </authorList>
    </citation>
    <scope>NUCLEOTIDE SEQUENCE</scope>
    <source>
        <strain evidence="7">10669</strain>
    </source>
</reference>
<evidence type="ECO:0000256" key="6">
    <source>
        <dbReference type="SAM" id="Phobius"/>
    </source>
</evidence>
<dbReference type="InterPro" id="IPR004752">
    <property type="entry name" value="AmpG_permease/AT-1"/>
</dbReference>
<comment type="subcellular location">
    <subcellularLocation>
        <location evidence="1">Membrane</location>
        <topology evidence="1">Multi-pass membrane protein</topology>
    </subcellularLocation>
</comment>
<gene>
    <name evidence="7" type="ORF">IAC75_07315</name>
</gene>
<keyword evidence="4 6" id="KW-1133">Transmembrane helix</keyword>
<organism evidence="7 8">
    <name type="scientific">Candidatus Spyradosoma merdigallinarum</name>
    <dbReference type="NCBI Taxonomy" id="2840950"/>
    <lineage>
        <taxon>Bacteria</taxon>
        <taxon>Pseudomonadati</taxon>
        <taxon>Verrucomicrobiota</taxon>
        <taxon>Opitutia</taxon>
        <taxon>Opitutia incertae sedis</taxon>
        <taxon>Candidatus Spyradosoma</taxon>
    </lineage>
</organism>
<dbReference type="GO" id="GO:0016020">
    <property type="term" value="C:membrane"/>
    <property type="evidence" value="ECO:0007669"/>
    <property type="project" value="UniProtKB-SubCell"/>
</dbReference>
<comment type="caution">
    <text evidence="7">The sequence shown here is derived from an EMBL/GenBank/DDBJ whole genome shotgun (WGS) entry which is preliminary data.</text>
</comment>
<keyword evidence="5 6" id="KW-0472">Membrane</keyword>
<feature type="transmembrane region" description="Helical" evidence="6">
    <location>
        <begin position="42"/>
        <end position="59"/>
    </location>
</feature>
<dbReference type="Proteomes" id="UP000886812">
    <property type="component" value="Unassembled WGS sequence"/>
</dbReference>
<evidence type="ECO:0000256" key="1">
    <source>
        <dbReference type="ARBA" id="ARBA00004141"/>
    </source>
</evidence>
<feature type="transmembrane region" description="Helical" evidence="6">
    <location>
        <begin position="178"/>
        <end position="196"/>
    </location>
</feature>
<evidence type="ECO:0000313" key="8">
    <source>
        <dbReference type="Proteomes" id="UP000886812"/>
    </source>
</evidence>
<dbReference type="Pfam" id="PF07690">
    <property type="entry name" value="MFS_1"/>
    <property type="match status" value="1"/>
</dbReference>
<feature type="transmembrane region" description="Helical" evidence="6">
    <location>
        <begin position="368"/>
        <end position="388"/>
    </location>
</feature>
<feature type="transmembrane region" description="Helical" evidence="6">
    <location>
        <begin position="107"/>
        <end position="134"/>
    </location>
</feature>
<name>A0A9D1NKR0_9BACT</name>
<dbReference type="Gene3D" id="1.20.1250.20">
    <property type="entry name" value="MFS general substrate transporter like domains"/>
    <property type="match status" value="1"/>
</dbReference>
<reference evidence="7" key="1">
    <citation type="submission" date="2020-10" db="EMBL/GenBank/DDBJ databases">
        <authorList>
            <person name="Gilroy R."/>
        </authorList>
    </citation>
    <scope>NUCLEOTIDE SEQUENCE</scope>
    <source>
        <strain evidence="7">10669</strain>
    </source>
</reference>
<dbReference type="GO" id="GO:0022857">
    <property type="term" value="F:transmembrane transporter activity"/>
    <property type="evidence" value="ECO:0007669"/>
    <property type="project" value="InterPro"/>
</dbReference>
<accession>A0A9D1NKR0</accession>
<evidence type="ECO:0000313" key="7">
    <source>
        <dbReference type="EMBL" id="HIV04934.1"/>
    </source>
</evidence>
<sequence length="432" mass="46482">MNFSGKRFSPQGVAALWAATLYFAQGLPNAVVDLVAPVAMKDLGFSNAVITFVAAWAYLPWTLKALWSPLVDSVGRKRRWIVGTQAAGALLLAGLAGAFFFGVPAAAVVAALFAVAVVSATHDIAADGFYMLALDSGRQALLSGWRSTFFRLSQIFAKGGIVAAAGFFIAGGADAGTAWLRVFLGVAALSGTLALVHARILPRPATDVPAGTRETPLREDFVDTWRTFFRKERVGFLLLFLLFFRFGEVQIGAVSPLFFKDAVENGGLALDNRVFGLLNGTIGVAAMLAGGIVAGWLVSRNGLRAWLIPMILLLNAPDFIYVALAHWQPASLFLTGTGIAVEQFGYGFGFAGYMLFMLWSCAGTPRAVAHYAICTGFMALGVMLPKFWSGALQNLIGYEMFFWWSILCTLPGFWLVAKARRMIPSDFGKKVS</sequence>
<dbReference type="SUPFAM" id="SSF103473">
    <property type="entry name" value="MFS general substrate transporter"/>
    <property type="match status" value="1"/>
</dbReference>
<feature type="transmembrane region" description="Helical" evidence="6">
    <location>
        <begin position="400"/>
        <end position="417"/>
    </location>
</feature>
<keyword evidence="3 6" id="KW-0812">Transmembrane</keyword>
<feature type="transmembrane region" description="Helical" evidence="6">
    <location>
        <begin position="234"/>
        <end position="254"/>
    </location>
</feature>
<dbReference type="AlphaFoldDB" id="A0A9D1NKR0"/>
<dbReference type="InterPro" id="IPR011701">
    <property type="entry name" value="MFS"/>
</dbReference>
<feature type="transmembrane region" description="Helical" evidence="6">
    <location>
        <begin position="274"/>
        <end position="298"/>
    </location>
</feature>
<dbReference type="EMBL" id="DVOG01000192">
    <property type="protein sequence ID" value="HIV04934.1"/>
    <property type="molecule type" value="Genomic_DNA"/>
</dbReference>
<feature type="transmembrane region" description="Helical" evidence="6">
    <location>
        <begin position="155"/>
        <end position="172"/>
    </location>
</feature>
<protein>
    <submittedName>
        <fullName evidence="7">MFS transporter</fullName>
    </submittedName>
</protein>
<evidence type="ECO:0000256" key="3">
    <source>
        <dbReference type="ARBA" id="ARBA00022692"/>
    </source>
</evidence>
<feature type="transmembrane region" description="Helical" evidence="6">
    <location>
        <begin position="305"/>
        <end position="324"/>
    </location>
</feature>
<dbReference type="InterPro" id="IPR036259">
    <property type="entry name" value="MFS_trans_sf"/>
</dbReference>
<feature type="transmembrane region" description="Helical" evidence="6">
    <location>
        <begin position="344"/>
        <end position="361"/>
    </location>
</feature>